<keyword evidence="2" id="KW-0472">Membrane</keyword>
<evidence type="ECO:0000256" key="1">
    <source>
        <dbReference type="SAM" id="MobiDB-lite"/>
    </source>
</evidence>
<keyword evidence="4" id="KW-1185">Reference proteome</keyword>
<feature type="region of interest" description="Disordered" evidence="1">
    <location>
        <begin position="1"/>
        <end position="21"/>
    </location>
</feature>
<proteinExistence type="predicted"/>
<protein>
    <submittedName>
        <fullName evidence="3">Uncharacterized protein</fullName>
    </submittedName>
</protein>
<evidence type="ECO:0000256" key="2">
    <source>
        <dbReference type="SAM" id="Phobius"/>
    </source>
</evidence>
<evidence type="ECO:0000313" key="3">
    <source>
        <dbReference type="EMBL" id="GAA6269586.1"/>
    </source>
</evidence>
<accession>A0ABQ0AZY1</accession>
<sequence>MGKEKFQPVLQAGADEEKARERRQDKLKEKFGFTGKDVVIIEKENTLKFTIKTITGLVRFLATVMIIGLAFIGMIALFYGEPRAALGNVFNSVLDETCRAVPVIAEILGM</sequence>
<organism evidence="3 4">
    <name type="scientific">Enterocloster alcoholdehydrogenati</name>
    <dbReference type="NCBI Taxonomy" id="2547410"/>
    <lineage>
        <taxon>Bacteria</taxon>
        <taxon>Bacillati</taxon>
        <taxon>Bacillota</taxon>
        <taxon>Clostridia</taxon>
        <taxon>Lachnospirales</taxon>
        <taxon>Lachnospiraceae</taxon>
        <taxon>Enterocloster</taxon>
    </lineage>
</organism>
<dbReference type="RefSeq" id="WP_176255957.1">
    <property type="nucleotide sequence ID" value="NZ_BAABXL010000001.1"/>
</dbReference>
<keyword evidence="2" id="KW-0812">Transmembrane</keyword>
<reference evidence="3 4" key="1">
    <citation type="submission" date="2024-04" db="EMBL/GenBank/DDBJ databases">
        <title>Defined microbial consortia suppress multidrug-resistant proinflammatory Enterobacteriaceae via ecological control.</title>
        <authorList>
            <person name="Furuichi M."/>
            <person name="Kawaguchi T."/>
            <person name="Pust M."/>
            <person name="Yasuma K."/>
            <person name="Plichta D."/>
            <person name="Hasegawa N."/>
            <person name="Ohya T."/>
            <person name="Bhattarai S."/>
            <person name="Sasajima S."/>
            <person name="Aoto Y."/>
            <person name="Tuganbaev T."/>
            <person name="Yaginuma M."/>
            <person name="Ueda M."/>
            <person name="Okahashi N."/>
            <person name="Amafuji K."/>
            <person name="Kiridooshi Y."/>
            <person name="Sugita K."/>
            <person name="Strazar M."/>
            <person name="Skelly A."/>
            <person name="Suda W."/>
            <person name="Hattori M."/>
            <person name="Nakamoto N."/>
            <person name="Caballero S."/>
            <person name="Norman J."/>
            <person name="Olle B."/>
            <person name="Tanoue T."/>
            <person name="Arita M."/>
            <person name="Bucci V."/>
            <person name="Atarashi K."/>
            <person name="Xavier R."/>
            <person name="Honda K."/>
        </authorList>
    </citation>
    <scope>NUCLEOTIDE SEQUENCE [LARGE SCALE GENOMIC DNA]</scope>
    <source>
        <strain evidence="4">f13</strain>
    </source>
</reference>
<gene>
    <name evidence="3" type="ORF">F130042H8_26460</name>
</gene>
<dbReference type="Proteomes" id="UP001600894">
    <property type="component" value="Unassembled WGS sequence"/>
</dbReference>
<feature type="transmembrane region" description="Helical" evidence="2">
    <location>
        <begin position="57"/>
        <end position="79"/>
    </location>
</feature>
<keyword evidence="2" id="KW-1133">Transmembrane helix</keyword>
<comment type="caution">
    <text evidence="3">The sequence shown here is derived from an EMBL/GenBank/DDBJ whole genome shotgun (WGS) entry which is preliminary data.</text>
</comment>
<evidence type="ECO:0000313" key="4">
    <source>
        <dbReference type="Proteomes" id="UP001600894"/>
    </source>
</evidence>
<name>A0ABQ0AZY1_9FIRM</name>
<dbReference type="EMBL" id="BAABXL010000001">
    <property type="protein sequence ID" value="GAA6269586.1"/>
    <property type="molecule type" value="Genomic_DNA"/>
</dbReference>